<accession>A0AA38XLM0</accession>
<reference evidence="2" key="1">
    <citation type="submission" date="2022-10" db="EMBL/GenBank/DDBJ databases">
        <title>Culturing micro-colonial fungi from biological soil crusts in the Mojave desert and describing Neophaeococcomyces mojavensis, and introducing the new genera and species Taxawa tesnikishii.</title>
        <authorList>
            <person name="Kurbessoian T."/>
            <person name="Stajich J.E."/>
        </authorList>
    </citation>
    <scope>NUCLEOTIDE SEQUENCE</scope>
    <source>
        <strain evidence="2">TK_41</strain>
    </source>
</reference>
<name>A0AA38XLM0_9EURO</name>
<gene>
    <name evidence="2" type="ORF">H2200_001425</name>
</gene>
<dbReference type="PANTHER" id="PTHR40375">
    <property type="entry name" value="SPORULATION-SPECIFIC PROTEIN 22"/>
    <property type="match status" value="1"/>
</dbReference>
<protein>
    <recommendedName>
        <fullName evidence="4">Protein ZIP4 homolog</fullName>
    </recommendedName>
</protein>
<keyword evidence="3" id="KW-1185">Reference proteome</keyword>
<dbReference type="GO" id="GO:0051321">
    <property type="term" value="P:meiotic cell cycle"/>
    <property type="evidence" value="ECO:0007669"/>
    <property type="project" value="UniProtKB-KW"/>
</dbReference>
<dbReference type="Proteomes" id="UP001172673">
    <property type="component" value="Unassembled WGS sequence"/>
</dbReference>
<dbReference type="GO" id="GO:0090173">
    <property type="term" value="P:regulation of synaptonemal complex assembly"/>
    <property type="evidence" value="ECO:0007669"/>
    <property type="project" value="InterPro"/>
</dbReference>
<dbReference type="AlphaFoldDB" id="A0AA38XLM0"/>
<organism evidence="2 3">
    <name type="scientific">Cladophialophora chaetospira</name>
    <dbReference type="NCBI Taxonomy" id="386627"/>
    <lineage>
        <taxon>Eukaryota</taxon>
        <taxon>Fungi</taxon>
        <taxon>Dikarya</taxon>
        <taxon>Ascomycota</taxon>
        <taxon>Pezizomycotina</taxon>
        <taxon>Eurotiomycetes</taxon>
        <taxon>Chaetothyriomycetidae</taxon>
        <taxon>Chaetothyriales</taxon>
        <taxon>Herpotrichiellaceae</taxon>
        <taxon>Cladophialophora</taxon>
    </lineage>
</organism>
<evidence type="ECO:0000313" key="2">
    <source>
        <dbReference type="EMBL" id="KAJ9615350.1"/>
    </source>
</evidence>
<keyword evidence="1" id="KW-0469">Meiosis</keyword>
<comment type="caution">
    <text evidence="2">The sequence shown here is derived from an EMBL/GenBank/DDBJ whole genome shotgun (WGS) entry which is preliminary data.</text>
</comment>
<proteinExistence type="predicted"/>
<dbReference type="InterPro" id="IPR013940">
    <property type="entry name" value="Spo22/ZIP4/TEX11"/>
</dbReference>
<dbReference type="Pfam" id="PF08631">
    <property type="entry name" value="SPO22"/>
    <property type="match status" value="1"/>
</dbReference>
<dbReference type="InterPro" id="IPR039057">
    <property type="entry name" value="Spo22/ZIP4"/>
</dbReference>
<dbReference type="EMBL" id="JAPDRK010000002">
    <property type="protein sequence ID" value="KAJ9615350.1"/>
    <property type="molecule type" value="Genomic_DNA"/>
</dbReference>
<sequence length="1009" mass="113155">MFSEQGIQKAQSILDFASHLELVLKSEANLSAQDFPDFSAYFAALPLPRKDVSSKQRSEFGCKGVILWNKCCHFGASDHSQTALCNLSQVRAFSYLLLESAAHAKQINQPRLFKNGLKAGKSCVASGLLDLASKVLEYLASKAEKLAEAADQDDNDSSEAAQDLRARYVLLRIALAWKQDNLAVAEHFHTQLNDLQSTLRPDRLGELIDLCYEIGNDRLRQKQGSLAARWLKRGCQLLEEHSARISDMDIIELKLSMLHTYVHALLSSEDVEVGDETVKAFKALREEFPYKLPVILLQLEECTKDRAANPNAYSAELMKIVRTVHVMHANHNLILHYVHNLKTLSIVHAIKVLDAYILTRLIPHGNEEWTERTIITLTWLMTAKTEEGSQHELTEFEESFDRIHTAWGSALSAEATHGTSVLFWKQIERTLHHDLKDQAIQWCRLALHQLFSNAGDHNIGKLERKIIKCYMDLSDDLAAQETFEKMSSARREHHLSRYLRYSLCLRLGNENEVWLALASLATAHDERNRLLFAAVSEAMQHGSRIQVAHLLQRILDKYKDHLPPELDAFTLLRFTARLLITAVSESTAEDEELLHRLCDIYKTAALLTQKRHHNQRHDSKIQLQECKWFEKTGYNSAVQYLKSWPAKYLIDLLHYSGQIRYPPDAPQQAHSSKTIHEINIRYMEAILYTVQARSTTASCTAADLPKTACSGKPPPLPAEVRSTLYRNAFQKYTEMQSLLVTLQDSPVSEQEKTAAVDDATQKSIVLAPLAFEALLFIPCSSPLEQGHTMTDELSLIQILDRVIALYPPPKTYSVFADMILSASTPNADQSDSNPARHPLLSISVTVNLLAKLVNGLRSQPNYDASQGAKWIRCMIQVVLDRLEAKPADNRKRDLSTLGKLTEHALSFARSDASYPAEELQWLATTLFNMAIDMYMSASASLATSDSVPDGGKGKGGDVTSPAFWAKRAVESADALAVHAGSSNGTGRIGDGGMLARTLRERCLRFKWLS</sequence>
<evidence type="ECO:0000313" key="3">
    <source>
        <dbReference type="Proteomes" id="UP001172673"/>
    </source>
</evidence>
<evidence type="ECO:0000256" key="1">
    <source>
        <dbReference type="ARBA" id="ARBA00023254"/>
    </source>
</evidence>
<dbReference type="PANTHER" id="PTHR40375:SF2">
    <property type="entry name" value="SPORULATION-SPECIFIC PROTEIN 22"/>
    <property type="match status" value="1"/>
</dbReference>
<evidence type="ECO:0008006" key="4">
    <source>
        <dbReference type="Google" id="ProtNLM"/>
    </source>
</evidence>